<organism evidence="1 2">
    <name type="scientific">Novacetimonas hansenii ATCC 23769</name>
    <dbReference type="NCBI Taxonomy" id="714995"/>
    <lineage>
        <taxon>Bacteria</taxon>
        <taxon>Pseudomonadati</taxon>
        <taxon>Pseudomonadota</taxon>
        <taxon>Alphaproteobacteria</taxon>
        <taxon>Acetobacterales</taxon>
        <taxon>Acetobacteraceae</taxon>
        <taxon>Novacetimonas</taxon>
    </lineage>
</organism>
<dbReference type="Proteomes" id="UP000006468">
    <property type="component" value="Chromosome"/>
</dbReference>
<name>D5QIK1_NOVHA</name>
<proteinExistence type="predicted"/>
<dbReference type="AlphaFoldDB" id="D5QIK1"/>
<evidence type="ECO:0000313" key="2">
    <source>
        <dbReference type="Proteomes" id="UP000006468"/>
    </source>
</evidence>
<dbReference type="EMBL" id="ADTV01000063">
    <property type="protein sequence ID" value="EFG83114.1"/>
    <property type="molecule type" value="Genomic_DNA"/>
</dbReference>
<sequence>MDMGQGPCLSLRVACPFVPMSPWLKSLTENE</sequence>
<accession>D5QIK1</accession>
<dbReference type="HOGENOM" id="CLU_3397042_0_0_5"/>
<reference evidence="1 2" key="1">
    <citation type="journal article" date="2010" name="J. Bacteriol.">
        <title>Genome sequence of a cellulose-producing bacterium, Gluconacetobacter hansenii ATCC 23769.</title>
        <authorList>
            <person name="Iyer P.R."/>
            <person name="Geib S.M."/>
            <person name="Catchmark J."/>
            <person name="Kao T.H."/>
            <person name="Tien M."/>
        </authorList>
    </citation>
    <scope>NUCLEOTIDE SEQUENCE [LARGE SCALE GENOMIC DNA]</scope>
    <source>
        <strain evidence="1 2">ATCC 23769</strain>
    </source>
</reference>
<comment type="caution">
    <text evidence="1">The sequence shown here is derived from an EMBL/GenBank/DDBJ whole genome shotgun (WGS) entry which is preliminary data.</text>
</comment>
<evidence type="ECO:0000313" key="1">
    <source>
        <dbReference type="EMBL" id="EFG83114.1"/>
    </source>
</evidence>
<protein>
    <submittedName>
        <fullName evidence="1">Uncharacterized protein</fullName>
    </submittedName>
</protein>
<gene>
    <name evidence="1" type="ORF">GXY_14912</name>
</gene>